<evidence type="ECO:0000313" key="5">
    <source>
        <dbReference type="Proteomes" id="UP000286701"/>
    </source>
</evidence>
<evidence type="ECO:0000256" key="1">
    <source>
        <dbReference type="ARBA" id="ARBA00022679"/>
    </source>
</evidence>
<dbReference type="Proteomes" id="UP000286701">
    <property type="component" value="Unassembled WGS sequence"/>
</dbReference>
<dbReference type="CDD" id="cd03809">
    <property type="entry name" value="GT4_MtfB-like"/>
    <property type="match status" value="1"/>
</dbReference>
<dbReference type="InterPro" id="IPR001296">
    <property type="entry name" value="Glyco_trans_1"/>
</dbReference>
<keyword evidence="5" id="KW-1185">Reference proteome</keyword>
<dbReference type="PANTHER" id="PTHR46401:SF2">
    <property type="entry name" value="GLYCOSYLTRANSFERASE WBBK-RELATED"/>
    <property type="match status" value="1"/>
</dbReference>
<evidence type="ECO:0000313" key="4">
    <source>
        <dbReference type="EMBL" id="RWY55793.1"/>
    </source>
</evidence>
<dbReference type="GO" id="GO:0016757">
    <property type="term" value="F:glycosyltransferase activity"/>
    <property type="evidence" value="ECO:0007669"/>
    <property type="project" value="InterPro"/>
</dbReference>
<sequence>MQKPAVLVTFDSMKYPNSGFFYFGKSLGNCILDENDRFDLTYYLHRRAIYQFEDRMKIQYISKLHKVFFPSRGQYDLVHFTDQYCRLRPQRVKGKKILTVHDINFMHEQLPPRKVKKKLDRLTRHIDTCDKVVAISNFVAQDILKHFPSAQGKIQVIYNGADKLIVDEDHQPAYQPSRPFIFAIGHVALKKNFAVLPALLHGNDYELIIAGIETPYKDEIVAEARKWHCEDRVNITGPVSDADKAWYYKNCLAFAFPSIAEGFGLPVIEAMYFGKPVFLSTHTSLPEVGGDAAFYFDSFESGAMQSVFAAGMEKYNATKDIQAGIMAHAETFNWHNTARQYLALYNECLGL</sequence>
<dbReference type="AlphaFoldDB" id="A0A3S3V1F5"/>
<dbReference type="Pfam" id="PF13439">
    <property type="entry name" value="Glyco_transf_4"/>
    <property type="match status" value="1"/>
</dbReference>
<protein>
    <submittedName>
        <fullName evidence="4">Glycosyltransferase family 1 protein</fullName>
    </submittedName>
</protein>
<comment type="caution">
    <text evidence="4">The sequence shown here is derived from an EMBL/GenBank/DDBJ whole genome shotgun (WGS) entry which is preliminary data.</text>
</comment>
<dbReference type="Pfam" id="PF00534">
    <property type="entry name" value="Glycos_transf_1"/>
    <property type="match status" value="1"/>
</dbReference>
<gene>
    <name evidence="4" type="ORF">EPL05_05300</name>
</gene>
<dbReference type="SUPFAM" id="SSF53756">
    <property type="entry name" value="UDP-Glycosyltransferase/glycogen phosphorylase"/>
    <property type="match status" value="1"/>
</dbReference>
<name>A0A3S3V1F5_9SPHI</name>
<organism evidence="4 5">
    <name type="scientific">Mucilaginibacter gilvus</name>
    <dbReference type="NCBI Taxonomy" id="2305909"/>
    <lineage>
        <taxon>Bacteria</taxon>
        <taxon>Pseudomonadati</taxon>
        <taxon>Bacteroidota</taxon>
        <taxon>Sphingobacteriia</taxon>
        <taxon>Sphingobacteriales</taxon>
        <taxon>Sphingobacteriaceae</taxon>
        <taxon>Mucilaginibacter</taxon>
    </lineage>
</organism>
<evidence type="ECO:0000259" key="3">
    <source>
        <dbReference type="Pfam" id="PF13439"/>
    </source>
</evidence>
<dbReference type="EMBL" id="SBIW01000002">
    <property type="protein sequence ID" value="RWY55793.1"/>
    <property type="molecule type" value="Genomic_DNA"/>
</dbReference>
<reference evidence="4 5" key="1">
    <citation type="submission" date="2019-01" db="EMBL/GenBank/DDBJ databases">
        <title>Mucilaginibacter antarcticum sp. nov., isolated from antarctic soil.</title>
        <authorList>
            <person name="Yan Y.-Q."/>
            <person name="Du Z.-J."/>
        </authorList>
    </citation>
    <scope>NUCLEOTIDE SEQUENCE [LARGE SCALE GENOMIC DNA]</scope>
    <source>
        <strain evidence="4 5">F01003</strain>
    </source>
</reference>
<proteinExistence type="predicted"/>
<dbReference type="Gene3D" id="3.40.50.2000">
    <property type="entry name" value="Glycogen Phosphorylase B"/>
    <property type="match status" value="2"/>
</dbReference>
<dbReference type="RefSeq" id="WP_128532813.1">
    <property type="nucleotide sequence ID" value="NZ_SBIW01000002.1"/>
</dbReference>
<feature type="domain" description="Glycosyltransferase subfamily 4-like N-terminal" evidence="3">
    <location>
        <begin position="58"/>
        <end position="162"/>
    </location>
</feature>
<keyword evidence="1 4" id="KW-0808">Transferase</keyword>
<evidence type="ECO:0000259" key="2">
    <source>
        <dbReference type="Pfam" id="PF00534"/>
    </source>
</evidence>
<feature type="domain" description="Glycosyl transferase family 1" evidence="2">
    <location>
        <begin position="177"/>
        <end position="292"/>
    </location>
</feature>
<dbReference type="InterPro" id="IPR028098">
    <property type="entry name" value="Glyco_trans_4-like_N"/>
</dbReference>
<dbReference type="OrthoDB" id="9801609at2"/>
<accession>A0A3S3V1F5</accession>
<dbReference type="PANTHER" id="PTHR46401">
    <property type="entry name" value="GLYCOSYLTRANSFERASE WBBK-RELATED"/>
    <property type="match status" value="1"/>
</dbReference>